<dbReference type="VEuPathDB" id="FungiDB:PITG_10129"/>
<dbReference type="InParanoid" id="D0NED7"/>
<protein>
    <recommendedName>
        <fullName evidence="3">Tc1-like transposase DDE domain-containing protein</fullName>
    </recommendedName>
</protein>
<gene>
    <name evidence="1" type="ORF">PITG_10129</name>
</gene>
<evidence type="ECO:0008006" key="3">
    <source>
        <dbReference type="Google" id="ProtNLM"/>
    </source>
</evidence>
<reference evidence="2" key="1">
    <citation type="journal article" date="2009" name="Nature">
        <title>Genome sequence and analysis of the Irish potato famine pathogen Phytophthora infestans.</title>
        <authorList>
            <consortium name="The Broad Institute Genome Sequencing Platform"/>
            <person name="Haas B.J."/>
            <person name="Kamoun S."/>
            <person name="Zody M.C."/>
            <person name="Jiang R.H."/>
            <person name="Handsaker R.E."/>
            <person name="Cano L.M."/>
            <person name="Grabherr M."/>
            <person name="Kodira C.D."/>
            <person name="Raffaele S."/>
            <person name="Torto-Alalibo T."/>
            <person name="Bozkurt T.O."/>
            <person name="Ah-Fong A.M."/>
            <person name="Alvarado L."/>
            <person name="Anderson V.L."/>
            <person name="Armstrong M.R."/>
            <person name="Avrova A."/>
            <person name="Baxter L."/>
            <person name="Beynon J."/>
            <person name="Boevink P.C."/>
            <person name="Bollmann S.R."/>
            <person name="Bos J.I."/>
            <person name="Bulone V."/>
            <person name="Cai G."/>
            <person name="Cakir C."/>
            <person name="Carrington J.C."/>
            <person name="Chawner M."/>
            <person name="Conti L."/>
            <person name="Costanzo S."/>
            <person name="Ewan R."/>
            <person name="Fahlgren N."/>
            <person name="Fischbach M.A."/>
            <person name="Fugelstad J."/>
            <person name="Gilroy E.M."/>
            <person name="Gnerre S."/>
            <person name="Green P.J."/>
            <person name="Grenville-Briggs L.J."/>
            <person name="Griffith J."/>
            <person name="Grunwald N.J."/>
            <person name="Horn K."/>
            <person name="Horner N.R."/>
            <person name="Hu C.H."/>
            <person name="Huitema E."/>
            <person name="Jeong D.H."/>
            <person name="Jones A.M."/>
            <person name="Jones J.D."/>
            <person name="Jones R.W."/>
            <person name="Karlsson E.K."/>
            <person name="Kunjeti S.G."/>
            <person name="Lamour K."/>
            <person name="Liu Z."/>
            <person name="Ma L."/>
            <person name="Maclean D."/>
            <person name="Chibucos M.C."/>
            <person name="McDonald H."/>
            <person name="McWalters J."/>
            <person name="Meijer H.J."/>
            <person name="Morgan W."/>
            <person name="Morris P.F."/>
            <person name="Munro C.A."/>
            <person name="O'Neill K."/>
            <person name="Ospina-Giraldo M."/>
            <person name="Pinzon A."/>
            <person name="Pritchard L."/>
            <person name="Ramsahoye B."/>
            <person name="Ren Q."/>
            <person name="Restrepo S."/>
            <person name="Roy S."/>
            <person name="Sadanandom A."/>
            <person name="Savidor A."/>
            <person name="Schornack S."/>
            <person name="Schwartz D.C."/>
            <person name="Schumann U.D."/>
            <person name="Schwessinger B."/>
            <person name="Seyer L."/>
            <person name="Sharpe T."/>
            <person name="Silvar C."/>
            <person name="Song J."/>
            <person name="Studholme D.J."/>
            <person name="Sykes S."/>
            <person name="Thines M."/>
            <person name="van de Vondervoort P.J."/>
            <person name="Phuntumart V."/>
            <person name="Wawra S."/>
            <person name="Weide R."/>
            <person name="Win J."/>
            <person name="Young C."/>
            <person name="Zhou S."/>
            <person name="Fry W."/>
            <person name="Meyers B.C."/>
            <person name="van West P."/>
            <person name="Ristaino J."/>
            <person name="Govers F."/>
            <person name="Birch P.R."/>
            <person name="Whisson S.C."/>
            <person name="Judelson H.S."/>
            <person name="Nusbaum C."/>
        </authorList>
    </citation>
    <scope>NUCLEOTIDE SEQUENCE [LARGE SCALE GENOMIC DNA]</scope>
    <source>
        <strain evidence="2">T30-4</strain>
    </source>
</reference>
<keyword evidence="2" id="KW-1185">Reference proteome</keyword>
<evidence type="ECO:0000313" key="1">
    <source>
        <dbReference type="EMBL" id="EEY56582.1"/>
    </source>
</evidence>
<name>D0NED7_PHYIT</name>
<dbReference type="GeneID" id="9461221"/>
<dbReference type="KEGG" id="pif:PITG_10129"/>
<dbReference type="Proteomes" id="UP000006643">
    <property type="component" value="Unassembled WGS sequence"/>
</dbReference>
<dbReference type="EMBL" id="DS028134">
    <property type="protein sequence ID" value="EEY56582.1"/>
    <property type="molecule type" value="Genomic_DNA"/>
</dbReference>
<accession>D0NED7</accession>
<dbReference type="OrthoDB" id="118294at2759"/>
<proteinExistence type="predicted"/>
<dbReference type="HOGENOM" id="CLU_1412262_0_0_1"/>
<dbReference type="RefSeq" id="XP_002902656.1">
    <property type="nucleotide sequence ID" value="XM_002902610.1"/>
</dbReference>
<evidence type="ECO:0000313" key="2">
    <source>
        <dbReference type="Proteomes" id="UP000006643"/>
    </source>
</evidence>
<sequence>MPKESKHGLAARSRVLKARREGRDWGIVAGCNDIPPSTACNIVARWTPDVKKRGGARAVCTECTPEMEDALVKYLEENCQYTLARMSDMIHFDFDFKLRTSLIISPEVSLVHFAIRRGSIRMEEIAAFMDAVYEAVKAHNAYQEHFQGNTIVIVWDNAPATARRRTSFKSEMT</sequence>
<dbReference type="AlphaFoldDB" id="D0NED7"/>
<organism evidence="1 2">
    <name type="scientific">Phytophthora infestans (strain T30-4)</name>
    <name type="common">Potato late blight agent</name>
    <dbReference type="NCBI Taxonomy" id="403677"/>
    <lineage>
        <taxon>Eukaryota</taxon>
        <taxon>Sar</taxon>
        <taxon>Stramenopiles</taxon>
        <taxon>Oomycota</taxon>
        <taxon>Peronosporomycetes</taxon>
        <taxon>Peronosporales</taxon>
        <taxon>Peronosporaceae</taxon>
        <taxon>Phytophthora</taxon>
    </lineage>
</organism>
<dbReference type="OMA" id="CTPEMED"/>